<evidence type="ECO:0000313" key="3">
    <source>
        <dbReference type="Proteomes" id="UP000314294"/>
    </source>
</evidence>
<reference evidence="2 3" key="1">
    <citation type="submission" date="2019-03" db="EMBL/GenBank/DDBJ databases">
        <title>First draft genome of Liparis tanakae, snailfish: a comprehensive survey of snailfish specific genes.</title>
        <authorList>
            <person name="Kim W."/>
            <person name="Song I."/>
            <person name="Jeong J.-H."/>
            <person name="Kim D."/>
            <person name="Kim S."/>
            <person name="Ryu S."/>
            <person name="Song J.Y."/>
            <person name="Lee S.K."/>
        </authorList>
    </citation>
    <scope>NUCLEOTIDE SEQUENCE [LARGE SCALE GENOMIC DNA]</scope>
    <source>
        <tissue evidence="2">Muscle</tissue>
    </source>
</reference>
<feature type="region of interest" description="Disordered" evidence="1">
    <location>
        <begin position="1"/>
        <end position="26"/>
    </location>
</feature>
<name>A0A4Z2ES97_9TELE</name>
<dbReference type="EMBL" id="SRLO01003437">
    <property type="protein sequence ID" value="TNN31471.1"/>
    <property type="molecule type" value="Genomic_DNA"/>
</dbReference>
<feature type="region of interest" description="Disordered" evidence="1">
    <location>
        <begin position="102"/>
        <end position="135"/>
    </location>
</feature>
<evidence type="ECO:0000256" key="1">
    <source>
        <dbReference type="SAM" id="MobiDB-lite"/>
    </source>
</evidence>
<keyword evidence="3" id="KW-1185">Reference proteome</keyword>
<protein>
    <submittedName>
        <fullName evidence="2">Uncharacterized protein</fullName>
    </submittedName>
</protein>
<comment type="caution">
    <text evidence="2">The sequence shown here is derived from an EMBL/GenBank/DDBJ whole genome shotgun (WGS) entry which is preliminary data.</text>
</comment>
<proteinExistence type="predicted"/>
<dbReference type="AlphaFoldDB" id="A0A4Z2ES97"/>
<accession>A0A4Z2ES97</accession>
<gene>
    <name evidence="2" type="ORF">EYF80_058379</name>
</gene>
<dbReference type="Proteomes" id="UP000314294">
    <property type="component" value="Unassembled WGS sequence"/>
</dbReference>
<evidence type="ECO:0000313" key="2">
    <source>
        <dbReference type="EMBL" id="TNN31471.1"/>
    </source>
</evidence>
<organism evidence="2 3">
    <name type="scientific">Liparis tanakae</name>
    <name type="common">Tanaka's snailfish</name>
    <dbReference type="NCBI Taxonomy" id="230148"/>
    <lineage>
        <taxon>Eukaryota</taxon>
        <taxon>Metazoa</taxon>
        <taxon>Chordata</taxon>
        <taxon>Craniata</taxon>
        <taxon>Vertebrata</taxon>
        <taxon>Euteleostomi</taxon>
        <taxon>Actinopterygii</taxon>
        <taxon>Neopterygii</taxon>
        <taxon>Teleostei</taxon>
        <taxon>Neoteleostei</taxon>
        <taxon>Acanthomorphata</taxon>
        <taxon>Eupercaria</taxon>
        <taxon>Perciformes</taxon>
        <taxon>Cottioidei</taxon>
        <taxon>Cottales</taxon>
        <taxon>Liparidae</taxon>
        <taxon>Liparis</taxon>
    </lineage>
</organism>
<sequence>MNPFAPLLHAPSHMHGSPRGQRRGSEGGIQWKHVCLETTGTGTNFPNLPIPSTHSTAVLHSVSVLVEGRKQLKKTWWADFTEQADRQVPVQLKRAVSKHFSRRQRRRVIAQTPPPGSCPRPLVTRRTSSESISHEHLLPCRGTDTATRRLPTSHYCHSHSS</sequence>